<dbReference type="InterPro" id="IPR001537">
    <property type="entry name" value="SpoU_MeTrfase"/>
</dbReference>
<dbReference type="GO" id="GO:0006396">
    <property type="term" value="P:RNA processing"/>
    <property type="evidence" value="ECO:0007669"/>
    <property type="project" value="InterPro"/>
</dbReference>
<keyword evidence="2 5" id="KW-0489">Methyltransferase</keyword>
<dbReference type="SUPFAM" id="SSF75217">
    <property type="entry name" value="alpha/beta knot"/>
    <property type="match status" value="1"/>
</dbReference>
<dbReference type="SMART" id="SM00967">
    <property type="entry name" value="SpoU_sub_bind"/>
    <property type="match status" value="1"/>
</dbReference>
<evidence type="ECO:0000256" key="1">
    <source>
        <dbReference type="ARBA" id="ARBA00007228"/>
    </source>
</evidence>
<evidence type="ECO:0000256" key="2">
    <source>
        <dbReference type="ARBA" id="ARBA00022603"/>
    </source>
</evidence>
<accession>A0A7X2TGI1</accession>
<dbReference type="Pfam" id="PF08032">
    <property type="entry name" value="SpoU_sub_bind"/>
    <property type="match status" value="1"/>
</dbReference>
<organism evidence="5 6">
    <name type="scientific">Stecheria intestinalis</name>
    <dbReference type="NCBI Taxonomy" id="2606630"/>
    <lineage>
        <taxon>Bacteria</taxon>
        <taxon>Bacillati</taxon>
        <taxon>Bacillota</taxon>
        <taxon>Erysipelotrichia</taxon>
        <taxon>Erysipelotrichales</taxon>
        <taxon>Erysipelotrichaceae</taxon>
        <taxon>Stecheria</taxon>
    </lineage>
</organism>
<evidence type="ECO:0000259" key="4">
    <source>
        <dbReference type="SMART" id="SM00967"/>
    </source>
</evidence>
<dbReference type="Pfam" id="PF00588">
    <property type="entry name" value="SpoU_methylase"/>
    <property type="match status" value="1"/>
</dbReference>
<evidence type="ECO:0000313" key="6">
    <source>
        <dbReference type="Proteomes" id="UP000461880"/>
    </source>
</evidence>
<name>A0A7X2TGI1_9FIRM</name>
<keyword evidence="3 5" id="KW-0808">Transferase</keyword>
<sequence>MILEGKVSVKAAMLGGHRKVNRILIDSRKHDKDTHFIEQKAEELGIETLRKPREELDAMAEGFTHGGILAEAEERKYQSLSDCLHKENPFLVLLEGVEDPYNLGYVMRSLYSAGCDGLLLEKRDWSRSEQVIVKASAGASEYLNLVCSDDPAGMVHACRENGLKIYAAMRKDAVSYFEADFTIPLLLCIGGEMRGLSSSVLKEADQNIFIPYANDFRNALNAAGASAALSFEILRQRQYR</sequence>
<dbReference type="GO" id="GO:0008173">
    <property type="term" value="F:RNA methyltransferase activity"/>
    <property type="evidence" value="ECO:0007669"/>
    <property type="project" value="InterPro"/>
</dbReference>
<protein>
    <submittedName>
        <fullName evidence="5">RNA methyltransferase</fullName>
    </submittedName>
</protein>
<dbReference type="GO" id="GO:0005829">
    <property type="term" value="C:cytosol"/>
    <property type="evidence" value="ECO:0007669"/>
    <property type="project" value="TreeGrafter"/>
</dbReference>
<dbReference type="Proteomes" id="UP000461880">
    <property type="component" value="Unassembled WGS sequence"/>
</dbReference>
<gene>
    <name evidence="5" type="ORF">FYJ51_07465</name>
</gene>
<comment type="caution">
    <text evidence="5">The sequence shown here is derived from an EMBL/GenBank/DDBJ whole genome shotgun (WGS) entry which is preliminary data.</text>
</comment>
<dbReference type="Gene3D" id="3.40.1280.10">
    <property type="match status" value="1"/>
</dbReference>
<dbReference type="SUPFAM" id="SSF55315">
    <property type="entry name" value="L30e-like"/>
    <property type="match status" value="1"/>
</dbReference>
<dbReference type="Gene3D" id="3.30.1330.30">
    <property type="match status" value="1"/>
</dbReference>
<dbReference type="CDD" id="cd18103">
    <property type="entry name" value="SpoU-like_RlmB"/>
    <property type="match status" value="1"/>
</dbReference>
<reference evidence="5 6" key="1">
    <citation type="submission" date="2019-08" db="EMBL/GenBank/DDBJ databases">
        <title>In-depth cultivation of the pig gut microbiome towards novel bacterial diversity and tailored functional studies.</title>
        <authorList>
            <person name="Wylensek D."/>
            <person name="Hitch T.C.A."/>
            <person name="Clavel T."/>
        </authorList>
    </citation>
    <scope>NUCLEOTIDE SEQUENCE [LARGE SCALE GENOMIC DNA]</scope>
    <source>
        <strain evidence="5 6">Oil+RF-744-GAM-WT-6</strain>
    </source>
</reference>
<dbReference type="PANTHER" id="PTHR46429">
    <property type="entry name" value="23S RRNA (GUANOSINE-2'-O-)-METHYLTRANSFERASE RLMB"/>
    <property type="match status" value="1"/>
</dbReference>
<proteinExistence type="inferred from homology"/>
<dbReference type="InterPro" id="IPR029064">
    <property type="entry name" value="Ribosomal_eL30-like_sf"/>
</dbReference>
<keyword evidence="6" id="KW-1185">Reference proteome</keyword>
<dbReference type="InterPro" id="IPR029028">
    <property type="entry name" value="Alpha/beta_knot_MTases"/>
</dbReference>
<dbReference type="PANTHER" id="PTHR46429:SF1">
    <property type="entry name" value="23S RRNA (GUANOSINE-2'-O-)-METHYLTRANSFERASE RLMB"/>
    <property type="match status" value="1"/>
</dbReference>
<dbReference type="InterPro" id="IPR029026">
    <property type="entry name" value="tRNA_m1G_MTases_N"/>
</dbReference>
<dbReference type="GO" id="GO:0003723">
    <property type="term" value="F:RNA binding"/>
    <property type="evidence" value="ECO:0007669"/>
    <property type="project" value="InterPro"/>
</dbReference>
<dbReference type="InterPro" id="IPR004441">
    <property type="entry name" value="rRNA_MeTrfase_TrmH"/>
</dbReference>
<feature type="domain" description="RNA 2-O ribose methyltransferase substrate binding" evidence="4">
    <location>
        <begin position="2"/>
        <end position="78"/>
    </location>
</feature>
<comment type="similarity">
    <text evidence="1">Belongs to the class IV-like SAM-binding methyltransferase superfamily. RNA methyltransferase TrmH family.</text>
</comment>
<dbReference type="AlphaFoldDB" id="A0A7X2TGI1"/>
<evidence type="ECO:0000256" key="3">
    <source>
        <dbReference type="ARBA" id="ARBA00022679"/>
    </source>
</evidence>
<evidence type="ECO:0000313" key="5">
    <source>
        <dbReference type="EMBL" id="MSS58743.1"/>
    </source>
</evidence>
<dbReference type="GO" id="GO:0032259">
    <property type="term" value="P:methylation"/>
    <property type="evidence" value="ECO:0007669"/>
    <property type="project" value="UniProtKB-KW"/>
</dbReference>
<dbReference type="InterPro" id="IPR013123">
    <property type="entry name" value="SpoU_subst-bd"/>
</dbReference>
<dbReference type="EMBL" id="VUMN01000015">
    <property type="protein sequence ID" value="MSS58743.1"/>
    <property type="molecule type" value="Genomic_DNA"/>
</dbReference>